<dbReference type="OrthoDB" id="292154at2759"/>
<protein>
    <submittedName>
        <fullName evidence="1">Uncharacterized protein</fullName>
    </submittedName>
</protein>
<gene>
    <name evidence="1" type="ORF">PSON_ATCC_30995.1.T0350350</name>
</gene>
<proteinExistence type="predicted"/>
<evidence type="ECO:0000313" key="2">
    <source>
        <dbReference type="Proteomes" id="UP000692954"/>
    </source>
</evidence>
<comment type="caution">
    <text evidence="1">The sequence shown here is derived from an EMBL/GenBank/DDBJ whole genome shotgun (WGS) entry which is preliminary data.</text>
</comment>
<dbReference type="AlphaFoldDB" id="A0A8S1MAA6"/>
<dbReference type="EMBL" id="CAJJDN010000035">
    <property type="protein sequence ID" value="CAD8077147.1"/>
    <property type="molecule type" value="Genomic_DNA"/>
</dbReference>
<evidence type="ECO:0000313" key="1">
    <source>
        <dbReference type="EMBL" id="CAD8077147.1"/>
    </source>
</evidence>
<dbReference type="Proteomes" id="UP000692954">
    <property type="component" value="Unassembled WGS sequence"/>
</dbReference>
<sequence length="324" mass="39552">MITQAKKQINDDYQIEIKKIVEKRRQKNQYTKEDKFQEQFLQQKELKLQKYVEFIEVSIPKSIQLNNSFRLKSNVQIPRNANNQYKLGQLNIDFYCYNYKINRIDRHGNITTVTFDPIQKSLTPFENIIHILSRGNQYLRSSIEKLHYKKLDSSQFFVLKEQDLFNFENMIDKPCTGYISKQRFMNDLYLNSIGINYEMVIHHAMETGYLPIPLYFSENYQSLQHLSNFFILNTFNQCINNMQGCNYNGQYFPVKIEFHNYYFYNQNEKCYYEYLFFIYDIDKKWISRKKVEENYLDYFNLKKDKVQETYEYYNSEQRCGYRNI</sequence>
<name>A0A8S1MAA6_9CILI</name>
<organism evidence="1 2">
    <name type="scientific">Paramecium sonneborni</name>
    <dbReference type="NCBI Taxonomy" id="65129"/>
    <lineage>
        <taxon>Eukaryota</taxon>
        <taxon>Sar</taxon>
        <taxon>Alveolata</taxon>
        <taxon>Ciliophora</taxon>
        <taxon>Intramacronucleata</taxon>
        <taxon>Oligohymenophorea</taxon>
        <taxon>Peniculida</taxon>
        <taxon>Parameciidae</taxon>
        <taxon>Paramecium</taxon>
    </lineage>
</organism>
<keyword evidence="2" id="KW-1185">Reference proteome</keyword>
<accession>A0A8S1MAA6</accession>
<reference evidence="1" key="1">
    <citation type="submission" date="2021-01" db="EMBL/GenBank/DDBJ databases">
        <authorList>
            <consortium name="Genoscope - CEA"/>
            <person name="William W."/>
        </authorList>
    </citation>
    <scope>NUCLEOTIDE SEQUENCE</scope>
</reference>